<accession>A0A8X8BT12</accession>
<feature type="non-terminal residue" evidence="7">
    <location>
        <position position="294"/>
    </location>
</feature>
<keyword evidence="3 5" id="KW-1133">Transmembrane helix</keyword>
<reference evidence="7 8" key="1">
    <citation type="journal article" date="2021" name="Cell">
        <title>Tracing the genetic footprints of vertebrate landing in non-teleost ray-finned fishes.</title>
        <authorList>
            <person name="Bi X."/>
            <person name="Wang K."/>
            <person name="Yang L."/>
            <person name="Pan H."/>
            <person name="Jiang H."/>
            <person name="Wei Q."/>
            <person name="Fang M."/>
            <person name="Yu H."/>
            <person name="Zhu C."/>
            <person name="Cai Y."/>
            <person name="He Y."/>
            <person name="Gan X."/>
            <person name="Zeng H."/>
            <person name="Yu D."/>
            <person name="Zhu Y."/>
            <person name="Jiang H."/>
            <person name="Qiu Q."/>
            <person name="Yang H."/>
            <person name="Zhang Y.E."/>
            <person name="Wang W."/>
            <person name="Zhu M."/>
            <person name="He S."/>
            <person name="Zhang G."/>
        </authorList>
    </citation>
    <scope>NUCLEOTIDE SEQUENCE [LARGE SCALE GENOMIC DNA]</scope>
    <source>
        <strain evidence="7">Bchr_013</strain>
    </source>
</reference>
<keyword evidence="8" id="KW-1185">Reference proteome</keyword>
<protein>
    <submittedName>
        <fullName evidence="7">C25L2 protein</fullName>
    </submittedName>
</protein>
<dbReference type="GO" id="GO:0005506">
    <property type="term" value="F:iron ion binding"/>
    <property type="evidence" value="ECO:0007669"/>
    <property type="project" value="InterPro"/>
</dbReference>
<dbReference type="InterPro" id="IPR050307">
    <property type="entry name" value="Sterol_Desaturase_Related"/>
</dbReference>
<feature type="transmembrane region" description="Helical" evidence="5">
    <location>
        <begin position="96"/>
        <end position="118"/>
    </location>
</feature>
<dbReference type="GO" id="GO:0016491">
    <property type="term" value="F:oxidoreductase activity"/>
    <property type="evidence" value="ECO:0007669"/>
    <property type="project" value="InterPro"/>
</dbReference>
<dbReference type="Proteomes" id="UP000886611">
    <property type="component" value="Unassembled WGS sequence"/>
</dbReference>
<dbReference type="GO" id="GO:0008610">
    <property type="term" value="P:lipid biosynthetic process"/>
    <property type="evidence" value="ECO:0007669"/>
    <property type="project" value="InterPro"/>
</dbReference>
<proteinExistence type="predicted"/>
<dbReference type="GO" id="GO:0016020">
    <property type="term" value="C:membrane"/>
    <property type="evidence" value="ECO:0007669"/>
    <property type="project" value="UniProtKB-SubCell"/>
</dbReference>
<sequence length="294" mass="34554">MDLSIVMKHLPTDTKHCSNAFALEKPFFAPLWDYLRINHNEVIRSPLLPVFLSIFTYLSLCLFYMTLDLLAPLVPSINRYKIHPENPVKALDILKAVILTLYNHVIFVFPAAVAQWYWRPKLPLVEDAPTLLEFSTGIIGCTILFDSQYYIWHLVHHKSRWLYVTFHATHHEYHTTFCWVTQYMSAFELMSVGFWTTLDPVLLQCHPLTGYAFMVFNVWISVEDHSGYDFPWALHNLIPFGLWGGSVKHDMHHQKPATNFQPFFSHWDWLGGTYFYQNKSSRNKDKNEKRLTLL</sequence>
<feature type="domain" description="Fatty acid hydroxylase" evidence="6">
    <location>
        <begin position="140"/>
        <end position="273"/>
    </location>
</feature>
<comment type="subcellular location">
    <subcellularLocation>
        <location evidence="1">Membrane</location>
    </subcellularLocation>
</comment>
<feature type="non-terminal residue" evidence="7">
    <location>
        <position position="1"/>
    </location>
</feature>
<evidence type="ECO:0000256" key="4">
    <source>
        <dbReference type="ARBA" id="ARBA00023136"/>
    </source>
</evidence>
<evidence type="ECO:0000256" key="3">
    <source>
        <dbReference type="ARBA" id="ARBA00022989"/>
    </source>
</evidence>
<organism evidence="7 8">
    <name type="scientific">Polypterus senegalus</name>
    <name type="common">Senegal bichir</name>
    <dbReference type="NCBI Taxonomy" id="55291"/>
    <lineage>
        <taxon>Eukaryota</taxon>
        <taxon>Metazoa</taxon>
        <taxon>Chordata</taxon>
        <taxon>Craniata</taxon>
        <taxon>Vertebrata</taxon>
        <taxon>Euteleostomi</taxon>
        <taxon>Actinopterygii</taxon>
        <taxon>Polypteriformes</taxon>
        <taxon>Polypteridae</taxon>
        <taxon>Polypterus</taxon>
    </lineage>
</organism>
<evidence type="ECO:0000256" key="2">
    <source>
        <dbReference type="ARBA" id="ARBA00022692"/>
    </source>
</evidence>
<keyword evidence="4 5" id="KW-0472">Membrane</keyword>
<dbReference type="OrthoDB" id="1658724at2759"/>
<evidence type="ECO:0000256" key="5">
    <source>
        <dbReference type="SAM" id="Phobius"/>
    </source>
</evidence>
<evidence type="ECO:0000313" key="7">
    <source>
        <dbReference type="EMBL" id="KAG2466901.1"/>
    </source>
</evidence>
<evidence type="ECO:0000313" key="8">
    <source>
        <dbReference type="Proteomes" id="UP000886611"/>
    </source>
</evidence>
<keyword evidence="2 5" id="KW-0812">Transmembrane</keyword>
<dbReference type="EMBL" id="JAATIS010001241">
    <property type="protein sequence ID" value="KAG2466901.1"/>
    <property type="molecule type" value="Genomic_DNA"/>
</dbReference>
<dbReference type="Pfam" id="PF04116">
    <property type="entry name" value="FA_hydroxylase"/>
    <property type="match status" value="1"/>
</dbReference>
<dbReference type="PANTHER" id="PTHR11863">
    <property type="entry name" value="STEROL DESATURASE"/>
    <property type="match status" value="1"/>
</dbReference>
<comment type="caution">
    <text evidence="7">The sequence shown here is derived from an EMBL/GenBank/DDBJ whole genome shotgun (WGS) entry which is preliminary data.</text>
</comment>
<dbReference type="InterPro" id="IPR006694">
    <property type="entry name" value="Fatty_acid_hydroxylase"/>
</dbReference>
<evidence type="ECO:0000256" key="1">
    <source>
        <dbReference type="ARBA" id="ARBA00004370"/>
    </source>
</evidence>
<dbReference type="AlphaFoldDB" id="A0A8X8BT12"/>
<evidence type="ECO:0000259" key="6">
    <source>
        <dbReference type="Pfam" id="PF04116"/>
    </source>
</evidence>
<name>A0A8X8BT12_POLSE</name>
<feature type="transmembrane region" description="Helical" evidence="5">
    <location>
        <begin position="54"/>
        <end position="75"/>
    </location>
</feature>
<feature type="transmembrane region" description="Helical" evidence="5">
    <location>
        <begin position="130"/>
        <end position="152"/>
    </location>
</feature>
<gene>
    <name evidence="7" type="primary">Ch25hl2_0</name>
    <name evidence="7" type="ORF">GTO96_0020363</name>
</gene>